<keyword evidence="2" id="KW-1185">Reference proteome</keyword>
<dbReference type="Proteomes" id="UP001476798">
    <property type="component" value="Unassembled WGS sequence"/>
</dbReference>
<dbReference type="EMBL" id="JAHRIO010060353">
    <property type="protein sequence ID" value="MEQ2177815.1"/>
    <property type="molecule type" value="Genomic_DNA"/>
</dbReference>
<protein>
    <submittedName>
        <fullName evidence="1">Uncharacterized protein</fullName>
    </submittedName>
</protein>
<accession>A0ABV0P2A7</accession>
<name>A0ABV0P2A7_9TELE</name>
<comment type="caution">
    <text evidence="1">The sequence shown here is derived from an EMBL/GenBank/DDBJ whole genome shotgun (WGS) entry which is preliminary data.</text>
</comment>
<proteinExistence type="predicted"/>
<evidence type="ECO:0000313" key="1">
    <source>
        <dbReference type="EMBL" id="MEQ2177815.1"/>
    </source>
</evidence>
<sequence length="91" mass="10897">MLMGRGANVLCNNHELLKVEIYGFSLVNVDDRLVIIVPFTVLVEYDKLANEKTEMQRHYVMVSLRYNEEQLWYQIARLVEDQVRVERRRLL</sequence>
<gene>
    <name evidence="1" type="ORF">GOODEAATRI_007523</name>
</gene>
<reference evidence="1 2" key="1">
    <citation type="submission" date="2021-06" db="EMBL/GenBank/DDBJ databases">
        <authorList>
            <person name="Palmer J.M."/>
        </authorList>
    </citation>
    <scope>NUCLEOTIDE SEQUENCE [LARGE SCALE GENOMIC DNA]</scope>
    <source>
        <strain evidence="1 2">GA_2019</strain>
        <tissue evidence="1">Muscle</tissue>
    </source>
</reference>
<evidence type="ECO:0000313" key="2">
    <source>
        <dbReference type="Proteomes" id="UP001476798"/>
    </source>
</evidence>
<organism evidence="1 2">
    <name type="scientific">Goodea atripinnis</name>
    <dbReference type="NCBI Taxonomy" id="208336"/>
    <lineage>
        <taxon>Eukaryota</taxon>
        <taxon>Metazoa</taxon>
        <taxon>Chordata</taxon>
        <taxon>Craniata</taxon>
        <taxon>Vertebrata</taxon>
        <taxon>Euteleostomi</taxon>
        <taxon>Actinopterygii</taxon>
        <taxon>Neopterygii</taxon>
        <taxon>Teleostei</taxon>
        <taxon>Neoteleostei</taxon>
        <taxon>Acanthomorphata</taxon>
        <taxon>Ovalentaria</taxon>
        <taxon>Atherinomorphae</taxon>
        <taxon>Cyprinodontiformes</taxon>
        <taxon>Goodeidae</taxon>
        <taxon>Goodea</taxon>
    </lineage>
</organism>